<keyword evidence="3" id="KW-1185">Reference proteome</keyword>
<protein>
    <recommendedName>
        <fullName evidence="1">SGNH hydrolase-type esterase domain-containing protein</fullName>
    </recommendedName>
</protein>
<organism evidence="2 3">
    <name type="scientific">Engelhardtia mirabilis</name>
    <dbReference type="NCBI Taxonomy" id="2528011"/>
    <lineage>
        <taxon>Bacteria</taxon>
        <taxon>Pseudomonadati</taxon>
        <taxon>Planctomycetota</taxon>
        <taxon>Planctomycetia</taxon>
        <taxon>Planctomycetia incertae sedis</taxon>
        <taxon>Engelhardtia</taxon>
    </lineage>
</organism>
<dbReference type="InterPro" id="IPR036514">
    <property type="entry name" value="SGNH_hydro_sf"/>
</dbReference>
<evidence type="ECO:0000313" key="2">
    <source>
        <dbReference type="EMBL" id="QDU67168.1"/>
    </source>
</evidence>
<dbReference type="InterPro" id="IPR013830">
    <property type="entry name" value="SGNH_hydro"/>
</dbReference>
<dbReference type="Proteomes" id="UP000316921">
    <property type="component" value="Chromosome"/>
</dbReference>
<dbReference type="Pfam" id="PF13472">
    <property type="entry name" value="Lipase_GDSL_2"/>
    <property type="match status" value="1"/>
</dbReference>
<dbReference type="InterPro" id="IPR051532">
    <property type="entry name" value="Ester_Hydrolysis_Enzymes"/>
</dbReference>
<dbReference type="GO" id="GO:0016788">
    <property type="term" value="F:hydrolase activity, acting on ester bonds"/>
    <property type="evidence" value="ECO:0007669"/>
    <property type="project" value="UniProtKB-ARBA"/>
</dbReference>
<accession>A0A518BJM2</accession>
<feature type="domain" description="SGNH hydrolase-type esterase" evidence="1">
    <location>
        <begin position="141"/>
        <end position="385"/>
    </location>
</feature>
<dbReference type="CDD" id="cd00229">
    <property type="entry name" value="SGNH_hydrolase"/>
    <property type="match status" value="1"/>
</dbReference>
<evidence type="ECO:0000259" key="1">
    <source>
        <dbReference type="Pfam" id="PF13472"/>
    </source>
</evidence>
<proteinExistence type="predicted"/>
<reference evidence="2 3" key="1">
    <citation type="submission" date="2019-02" db="EMBL/GenBank/DDBJ databases">
        <title>Deep-cultivation of Planctomycetes and their phenomic and genomic characterization uncovers novel biology.</title>
        <authorList>
            <person name="Wiegand S."/>
            <person name="Jogler M."/>
            <person name="Boedeker C."/>
            <person name="Pinto D."/>
            <person name="Vollmers J."/>
            <person name="Rivas-Marin E."/>
            <person name="Kohn T."/>
            <person name="Peeters S.H."/>
            <person name="Heuer A."/>
            <person name="Rast P."/>
            <person name="Oberbeckmann S."/>
            <person name="Bunk B."/>
            <person name="Jeske O."/>
            <person name="Meyerdierks A."/>
            <person name="Storesund J.E."/>
            <person name="Kallscheuer N."/>
            <person name="Luecker S."/>
            <person name="Lage O.M."/>
            <person name="Pohl T."/>
            <person name="Merkel B.J."/>
            <person name="Hornburger P."/>
            <person name="Mueller R.-W."/>
            <person name="Bruemmer F."/>
            <person name="Labrenz M."/>
            <person name="Spormann A.M."/>
            <person name="Op den Camp H."/>
            <person name="Overmann J."/>
            <person name="Amann R."/>
            <person name="Jetten M.S.M."/>
            <person name="Mascher T."/>
            <person name="Medema M.H."/>
            <person name="Devos D.P."/>
            <person name="Kaster A.-K."/>
            <person name="Ovreas L."/>
            <person name="Rohde M."/>
            <person name="Galperin M.Y."/>
            <person name="Jogler C."/>
        </authorList>
    </citation>
    <scope>NUCLEOTIDE SEQUENCE [LARGE SCALE GENOMIC DNA]</scope>
    <source>
        <strain evidence="2 3">Pla133</strain>
    </source>
</reference>
<dbReference type="SUPFAM" id="SSF52266">
    <property type="entry name" value="SGNH hydrolase"/>
    <property type="match status" value="1"/>
</dbReference>
<dbReference type="Gene3D" id="3.40.50.1110">
    <property type="entry name" value="SGNH hydrolase"/>
    <property type="match status" value="1"/>
</dbReference>
<dbReference type="KEGG" id="pbap:Pla133_22460"/>
<name>A0A518BJM2_9BACT</name>
<dbReference type="AlphaFoldDB" id="A0A518BJM2"/>
<dbReference type="PANTHER" id="PTHR30383">
    <property type="entry name" value="THIOESTERASE 1/PROTEASE 1/LYSOPHOSPHOLIPASE L1"/>
    <property type="match status" value="1"/>
</dbReference>
<gene>
    <name evidence="2" type="ORF">Pla133_22460</name>
</gene>
<sequence length="402" mass="44986">MGDRPAPCHGPSSVGRLVGVTRRPSSAAGADSAHRSILKRWWMAPVAAIALLSLLEVGLRLADFDYPELKPPLLIFKAEVDAQMQRDDSLHRVDLETMWSLRPGARIDEGSDPALELVNGLGMRGPLPGERGPSHLRVASLGSSTSFGYGVEWPEIFASRVAQSFAADGRSTDVLLSGVVGHSIFQILERYRRDVKPLRPDLAIVALNGVNEHFPSPSGSDELHRERVREEFSRWEQWRGRLRDGLRVMHLIGWISDRRQGGREELVRQWLEGQERENRAWLDRGQPSFTGARRVTPQRFGELLAKLVGELRAEGTAVVVVAMPRRAEVLESSPVLAEYDRVLRERVEYLRIDFLDADALFQRLPDGPEALFLDGLHLTPLGHRRLADALGTVVRRALDRRG</sequence>
<evidence type="ECO:0000313" key="3">
    <source>
        <dbReference type="Proteomes" id="UP000316921"/>
    </source>
</evidence>
<dbReference type="EMBL" id="CP036287">
    <property type="protein sequence ID" value="QDU67168.1"/>
    <property type="molecule type" value="Genomic_DNA"/>
</dbReference>